<evidence type="ECO:0000313" key="2">
    <source>
        <dbReference type="Proteomes" id="UP000199427"/>
    </source>
</evidence>
<dbReference type="AlphaFoldDB" id="A0A1H9LC31"/>
<protein>
    <recommendedName>
        <fullName evidence="3">DUF2624 domain-containing protein</fullName>
    </recommendedName>
</protein>
<dbReference type="Pfam" id="PF11116">
    <property type="entry name" value="DUF2624"/>
    <property type="match status" value="1"/>
</dbReference>
<dbReference type="InterPro" id="IPR020277">
    <property type="entry name" value="DUF2624"/>
</dbReference>
<dbReference type="EMBL" id="FOES01000046">
    <property type="protein sequence ID" value="SER08986.1"/>
    <property type="molecule type" value="Genomic_DNA"/>
</dbReference>
<evidence type="ECO:0008006" key="3">
    <source>
        <dbReference type="Google" id="ProtNLM"/>
    </source>
</evidence>
<name>A0A1H9LC31_9BACI</name>
<dbReference type="OrthoDB" id="2971161at2"/>
<organism evidence="1 2">
    <name type="scientific">Piscibacillus halophilus</name>
    <dbReference type="NCBI Taxonomy" id="571933"/>
    <lineage>
        <taxon>Bacteria</taxon>
        <taxon>Bacillati</taxon>
        <taxon>Bacillota</taxon>
        <taxon>Bacilli</taxon>
        <taxon>Bacillales</taxon>
        <taxon>Bacillaceae</taxon>
        <taxon>Piscibacillus</taxon>
    </lineage>
</organism>
<sequence>MLKHLIRTRLYASTPAEIVKYGRQYGIHITKEQAAELLKFIKKESIDPFSKQDRSKTYSYVEQNIGQREAKQADQLLNQLVKQYNLDHLL</sequence>
<evidence type="ECO:0000313" key="1">
    <source>
        <dbReference type="EMBL" id="SER08986.1"/>
    </source>
</evidence>
<dbReference type="RefSeq" id="WP_091775565.1">
    <property type="nucleotide sequence ID" value="NZ_CAESCL010000035.1"/>
</dbReference>
<dbReference type="Proteomes" id="UP000199427">
    <property type="component" value="Unassembled WGS sequence"/>
</dbReference>
<gene>
    <name evidence="1" type="ORF">SAMN05216362_14616</name>
</gene>
<reference evidence="1 2" key="1">
    <citation type="submission" date="2016-10" db="EMBL/GenBank/DDBJ databases">
        <authorList>
            <person name="de Groot N.N."/>
        </authorList>
    </citation>
    <scope>NUCLEOTIDE SEQUENCE [LARGE SCALE GENOMIC DNA]</scope>
    <source>
        <strain evidence="1 2">DSM 21633</strain>
    </source>
</reference>
<keyword evidence="2" id="KW-1185">Reference proteome</keyword>
<proteinExistence type="predicted"/>
<accession>A0A1H9LC31</accession>